<proteinExistence type="predicted"/>
<keyword evidence="1" id="KW-0472">Membrane</keyword>
<sequence>MVEKICCGLILLAVGTIFAVIGIGSGVGLYYQYVGATRPGGKYIDFTNGTHITLEGVATTNIEDNLYRIENPKLALGNLTMTLNFPDTASTGVFVYITDSQIKPGKGNHQHELNHDKDQTITFFACDWLYYVAIYSENADDSSLPTADYSLTISQLTIPKSAMICTDGVSQTDGLLAAKVVGGIFGALAGLMLLIGLCCLCAAIEFSPFQKARYMSRIKKERKIRLADLADN</sequence>
<reference evidence="2 3" key="1">
    <citation type="journal article" date="2018" name="Genome Biol. Evol.">
        <title>Multiple Roots of Fruiting Body Formation in Amoebozoa.</title>
        <authorList>
            <person name="Hillmann F."/>
            <person name="Forbes G."/>
            <person name="Novohradska S."/>
            <person name="Ferling I."/>
            <person name="Riege K."/>
            <person name="Groth M."/>
            <person name="Westermann M."/>
            <person name="Marz M."/>
            <person name="Spaller T."/>
            <person name="Winckler T."/>
            <person name="Schaap P."/>
            <person name="Glockner G."/>
        </authorList>
    </citation>
    <scope>NUCLEOTIDE SEQUENCE [LARGE SCALE GENOMIC DNA]</scope>
    <source>
        <strain evidence="2 3">Jena</strain>
    </source>
</reference>
<evidence type="ECO:0000313" key="3">
    <source>
        <dbReference type="Proteomes" id="UP000241769"/>
    </source>
</evidence>
<keyword evidence="1" id="KW-0812">Transmembrane</keyword>
<dbReference type="EMBL" id="MDYQ01000062">
    <property type="protein sequence ID" value="PRP84472.1"/>
    <property type="molecule type" value="Genomic_DNA"/>
</dbReference>
<name>A0A2P6NKM7_9EUKA</name>
<dbReference type="InParanoid" id="A0A2P6NKM7"/>
<keyword evidence="3" id="KW-1185">Reference proteome</keyword>
<comment type="caution">
    <text evidence="2">The sequence shown here is derived from an EMBL/GenBank/DDBJ whole genome shotgun (WGS) entry which is preliminary data.</text>
</comment>
<evidence type="ECO:0000313" key="2">
    <source>
        <dbReference type="EMBL" id="PRP84472.1"/>
    </source>
</evidence>
<feature type="transmembrane region" description="Helical" evidence="1">
    <location>
        <begin position="184"/>
        <end position="207"/>
    </location>
</feature>
<dbReference type="AlphaFoldDB" id="A0A2P6NKM7"/>
<keyword evidence="1" id="KW-1133">Transmembrane helix</keyword>
<dbReference type="Proteomes" id="UP000241769">
    <property type="component" value="Unassembled WGS sequence"/>
</dbReference>
<organism evidence="2 3">
    <name type="scientific">Planoprotostelium fungivorum</name>
    <dbReference type="NCBI Taxonomy" id="1890364"/>
    <lineage>
        <taxon>Eukaryota</taxon>
        <taxon>Amoebozoa</taxon>
        <taxon>Evosea</taxon>
        <taxon>Variosea</taxon>
        <taxon>Cavosteliida</taxon>
        <taxon>Cavosteliaceae</taxon>
        <taxon>Planoprotostelium</taxon>
    </lineage>
</organism>
<gene>
    <name evidence="2" type="ORF">PROFUN_08057</name>
</gene>
<accession>A0A2P6NKM7</accession>
<protein>
    <submittedName>
        <fullName evidence="2">Uncharacterized protein</fullName>
    </submittedName>
</protein>
<feature type="transmembrane region" description="Helical" evidence="1">
    <location>
        <begin position="7"/>
        <end position="31"/>
    </location>
</feature>
<evidence type="ECO:0000256" key="1">
    <source>
        <dbReference type="SAM" id="Phobius"/>
    </source>
</evidence>